<keyword evidence="8" id="KW-1185">Reference proteome</keyword>
<protein>
    <recommendedName>
        <fullName evidence="2 5">Ribosome biogenesis protein NOP53</fullName>
    </recommendedName>
</protein>
<dbReference type="GO" id="GO:0005730">
    <property type="term" value="C:nucleolus"/>
    <property type="evidence" value="ECO:0007669"/>
    <property type="project" value="UniProtKB-SubCell"/>
</dbReference>
<feature type="region of interest" description="Disordered" evidence="6">
    <location>
        <begin position="151"/>
        <end position="170"/>
    </location>
</feature>
<name>A0A376B1F7_9ASCO</name>
<dbReference type="EMBL" id="UFAJ01000021">
    <property type="protein sequence ID" value="SSD58518.1"/>
    <property type="molecule type" value="Genomic_DNA"/>
</dbReference>
<feature type="region of interest" description="Disordered" evidence="6">
    <location>
        <begin position="351"/>
        <end position="392"/>
    </location>
</feature>
<evidence type="ECO:0000256" key="3">
    <source>
        <dbReference type="ARBA" id="ARBA00022517"/>
    </source>
</evidence>
<accession>A0A376B1F7</accession>
<keyword evidence="3 5" id="KW-0690">Ribosome biogenesis</keyword>
<dbReference type="AlphaFoldDB" id="A0A376B1F7"/>
<dbReference type="InterPro" id="IPR011687">
    <property type="entry name" value="Nop53/GLTSCR2"/>
</dbReference>
<comment type="subcellular location">
    <subcellularLocation>
        <location evidence="5">Nucleus</location>
        <location evidence="5">Nucleolus</location>
    </subcellularLocation>
    <subcellularLocation>
        <location evidence="5">Nucleus</location>
        <location evidence="5">Nucleoplasm</location>
    </subcellularLocation>
</comment>
<comment type="function">
    <text evidence="5">May play a role in ribosome biogenesis.</text>
</comment>
<feature type="compositionally biased region" description="Basic residues" evidence="6">
    <location>
        <begin position="309"/>
        <end position="326"/>
    </location>
</feature>
<dbReference type="PANTHER" id="PTHR14211:SF7">
    <property type="entry name" value="RIBOSOME BIOGENESIS PROTEIN NOP53"/>
    <property type="match status" value="1"/>
</dbReference>
<evidence type="ECO:0000256" key="2">
    <source>
        <dbReference type="ARBA" id="ARBA00018339"/>
    </source>
</evidence>
<dbReference type="GO" id="GO:0005654">
    <property type="term" value="C:nucleoplasm"/>
    <property type="evidence" value="ECO:0007669"/>
    <property type="project" value="UniProtKB-SubCell"/>
</dbReference>
<dbReference type="OrthoDB" id="5072at2759"/>
<dbReference type="GO" id="GO:0006364">
    <property type="term" value="P:rRNA processing"/>
    <property type="evidence" value="ECO:0007669"/>
    <property type="project" value="TreeGrafter"/>
</dbReference>
<evidence type="ECO:0000256" key="1">
    <source>
        <dbReference type="ARBA" id="ARBA00008838"/>
    </source>
</evidence>
<keyword evidence="4 5" id="KW-0539">Nucleus</keyword>
<feature type="compositionally biased region" description="Acidic residues" evidence="6">
    <location>
        <begin position="268"/>
        <end position="287"/>
    </location>
</feature>
<sequence>MSRPSTYKQKSKKGKKAWRKNIDIDEIEEGLKKAADSQILHGKSNIEDLEDDKLFTVDIEGDLELKKKLIKRKQIKKNIKSTEILESIKTTSKVEALTHPKKVNNKKTVQGVSKKRLQKLLEISGKKSVSTLDKLSAILERDGLIKTNHKNSTDLWDDHNDDQNLPNPSPSYLKLKKSAEKNLPQELLRKSTSSWSTATVAPNTLKIGPSKVKEYEDIPHAGKSYNPHEKDWKLLLDKEYTSEKKREDIRIAMEQYKCKIKHLMETLQDAEEEDDEESDNEEEEEKEGENTENNAENITRLSVNEPVKNKKKTKYQRNKQRKHKERIRLQNELKALKKALKEYEILDNLEKGKEQNNNNGDDVTTDNNDTTTKNNTNSHTSSKVEKKHKLGSKHTVLDETLEVKFKDELNGSLRKLRPEGNLLYDNLRKLQSSGKIEARKPIKKGRKYKPKITAKWTHKDFT</sequence>
<dbReference type="GO" id="GO:0000027">
    <property type="term" value="P:ribosomal large subunit assembly"/>
    <property type="evidence" value="ECO:0007669"/>
    <property type="project" value="UniProtKB-UniRule"/>
</dbReference>
<evidence type="ECO:0000313" key="7">
    <source>
        <dbReference type="EMBL" id="SSD58518.1"/>
    </source>
</evidence>
<dbReference type="Pfam" id="PF07767">
    <property type="entry name" value="Nop53"/>
    <property type="match status" value="1"/>
</dbReference>
<organism evidence="7 8">
    <name type="scientific">Saccharomycodes ludwigii</name>
    <dbReference type="NCBI Taxonomy" id="36035"/>
    <lineage>
        <taxon>Eukaryota</taxon>
        <taxon>Fungi</taxon>
        <taxon>Dikarya</taxon>
        <taxon>Ascomycota</taxon>
        <taxon>Saccharomycotina</taxon>
        <taxon>Saccharomycetes</taxon>
        <taxon>Saccharomycodales</taxon>
        <taxon>Saccharomycodaceae</taxon>
        <taxon>Saccharomycodes</taxon>
    </lineage>
</organism>
<gene>
    <name evidence="7" type="ORF">SCODWIG_00279</name>
</gene>
<feature type="region of interest" description="Disordered" evidence="6">
    <location>
        <begin position="268"/>
        <end position="328"/>
    </location>
</feature>
<reference evidence="8" key="1">
    <citation type="submission" date="2018-06" db="EMBL/GenBank/DDBJ databases">
        <authorList>
            <person name="Guldener U."/>
        </authorList>
    </citation>
    <scope>NUCLEOTIDE SEQUENCE [LARGE SCALE GENOMIC DNA]</scope>
    <source>
        <strain evidence="8">UTAD17</strain>
    </source>
</reference>
<comment type="similarity">
    <text evidence="1 5">Belongs to the NOP53 family.</text>
</comment>
<dbReference type="Proteomes" id="UP000262825">
    <property type="component" value="Unassembled WGS sequence"/>
</dbReference>
<evidence type="ECO:0000256" key="6">
    <source>
        <dbReference type="SAM" id="MobiDB-lite"/>
    </source>
</evidence>
<dbReference type="VEuPathDB" id="FungiDB:SCODWIG_00279"/>
<dbReference type="PIRSF" id="PIRSF017302">
    <property type="entry name" value="Gltscr2"/>
    <property type="match status" value="1"/>
</dbReference>
<evidence type="ECO:0000256" key="4">
    <source>
        <dbReference type="ARBA" id="ARBA00023242"/>
    </source>
</evidence>
<dbReference type="PANTHER" id="PTHR14211">
    <property type="entry name" value="GLIOMA SUPPRESSOR CANDIDATE REGION GENE 2"/>
    <property type="match status" value="1"/>
</dbReference>
<proteinExistence type="inferred from homology"/>
<dbReference type="GO" id="GO:0008097">
    <property type="term" value="F:5S rRNA binding"/>
    <property type="evidence" value="ECO:0007669"/>
    <property type="project" value="TreeGrafter"/>
</dbReference>
<evidence type="ECO:0000313" key="8">
    <source>
        <dbReference type="Proteomes" id="UP000262825"/>
    </source>
</evidence>
<evidence type="ECO:0000256" key="5">
    <source>
        <dbReference type="PIRNR" id="PIRNR017302"/>
    </source>
</evidence>
<feature type="compositionally biased region" description="Low complexity" evidence="6">
    <location>
        <begin position="356"/>
        <end position="377"/>
    </location>
</feature>